<keyword evidence="5" id="KW-1185">Reference proteome</keyword>
<dbReference type="Proteomes" id="UP000000305">
    <property type="component" value="Unassembled WGS sequence"/>
</dbReference>
<dbReference type="PANTHER" id="PTHR36943:SF1">
    <property type="entry name" value="CCHC-TYPE DOMAIN-CONTAINING PROTEIN"/>
    <property type="match status" value="1"/>
</dbReference>
<evidence type="ECO:0000256" key="1">
    <source>
        <dbReference type="SAM" id="Coils"/>
    </source>
</evidence>
<dbReference type="PhylomeDB" id="E9HRS2"/>
<keyword evidence="1" id="KW-0175">Coiled coil</keyword>
<feature type="coiled-coil region" evidence="1">
    <location>
        <begin position="477"/>
        <end position="523"/>
    </location>
</feature>
<dbReference type="GO" id="GO:0032982">
    <property type="term" value="C:myosin filament"/>
    <property type="evidence" value="ECO:0000318"/>
    <property type="project" value="GO_Central"/>
</dbReference>
<feature type="chain" id="PRO_5003238308" evidence="3">
    <location>
        <begin position="26"/>
        <end position="566"/>
    </location>
</feature>
<evidence type="ECO:0000313" key="4">
    <source>
        <dbReference type="EMBL" id="EFX65569.1"/>
    </source>
</evidence>
<protein>
    <submittedName>
        <fullName evidence="4">Uncharacterized protein</fullName>
    </submittedName>
</protein>
<dbReference type="GO" id="GO:0051015">
    <property type="term" value="F:actin filament binding"/>
    <property type="evidence" value="ECO:0000318"/>
    <property type="project" value="GO_Central"/>
</dbReference>
<dbReference type="GO" id="GO:0005737">
    <property type="term" value="C:cytoplasm"/>
    <property type="evidence" value="ECO:0000318"/>
    <property type="project" value="GO_Central"/>
</dbReference>
<name>E9HRS2_DAPPU</name>
<organism evidence="4 5">
    <name type="scientific">Daphnia pulex</name>
    <name type="common">Water flea</name>
    <dbReference type="NCBI Taxonomy" id="6669"/>
    <lineage>
        <taxon>Eukaryota</taxon>
        <taxon>Metazoa</taxon>
        <taxon>Ecdysozoa</taxon>
        <taxon>Arthropoda</taxon>
        <taxon>Crustacea</taxon>
        <taxon>Branchiopoda</taxon>
        <taxon>Diplostraca</taxon>
        <taxon>Cladocera</taxon>
        <taxon>Anomopoda</taxon>
        <taxon>Daphniidae</taxon>
        <taxon>Daphnia</taxon>
    </lineage>
</organism>
<dbReference type="KEGG" id="dpx:DAPPUDRAFT_264522"/>
<dbReference type="InParanoid" id="E9HRS2"/>
<dbReference type="GO" id="GO:0000146">
    <property type="term" value="F:microfilament motor activity"/>
    <property type="evidence" value="ECO:0000318"/>
    <property type="project" value="GO_Central"/>
</dbReference>
<dbReference type="FunCoup" id="E9HRS2">
    <property type="interactions" value="813"/>
</dbReference>
<feature type="coiled-coil region" evidence="1">
    <location>
        <begin position="279"/>
        <end position="306"/>
    </location>
</feature>
<dbReference type="AlphaFoldDB" id="E9HRS2"/>
<sequence length="566" mass="65859">MNDMMLVTILVFLFALSILIMNLLSRPTEKQTRHSAVNLNKRNKIKPDVACSNQHALPRPAINDEFSTPNGEDLNNQSFLRLMDEKNLIVLENQRLANELSLVQSQLTDSHLKLRQFQNVHDQLAIIKSELEEKKSVITDMIEKNLRLANDDSRLKRKVEDKDRMITLIELDKESLANELSLLQSQLADSDSKIRQSHIESAITKSELEEKKSLITDMTERNLHLTNENSRLRLKVEDKDRIIASSSEIEKNLVLDKERLANKLSLLQSQLADSSSIKLQMFQNVHDELATTKSELEENKREMTDIIGENLRLTNENLRLRRKIEDRDKIMASRAIEKNQIVLENQRLANELSLVQSQLTDSHSKLRQFHIELATTKRKLEEKKSFITDITEKNLRLTNENSLLRINIEDRDSIIEDRDITIEDRDRIMASSAIEKNLIVWEKKRLANELSFVQSQLKNSSSMLQIFQKRQKVHDELATTKRELKNNKRVMTDIEKESKNKTISELETENLRLVENDSQLRRQWDRRPATTATTRETENVYQTIYPDMPPEYENPPSYGASVTARY</sequence>
<dbReference type="GO" id="GO:0016460">
    <property type="term" value="C:myosin II complex"/>
    <property type="evidence" value="ECO:0000318"/>
    <property type="project" value="GO_Central"/>
</dbReference>
<evidence type="ECO:0000313" key="5">
    <source>
        <dbReference type="Proteomes" id="UP000000305"/>
    </source>
</evidence>
<dbReference type="HOGENOM" id="CLU_568924_0_0_1"/>
<reference evidence="4 5" key="1">
    <citation type="journal article" date="2011" name="Science">
        <title>The ecoresponsive genome of Daphnia pulex.</title>
        <authorList>
            <person name="Colbourne J.K."/>
            <person name="Pfrender M.E."/>
            <person name="Gilbert D."/>
            <person name="Thomas W.K."/>
            <person name="Tucker A."/>
            <person name="Oakley T.H."/>
            <person name="Tokishita S."/>
            <person name="Aerts A."/>
            <person name="Arnold G.J."/>
            <person name="Basu M.K."/>
            <person name="Bauer D.J."/>
            <person name="Caceres C.E."/>
            <person name="Carmel L."/>
            <person name="Casola C."/>
            <person name="Choi J.H."/>
            <person name="Detter J.C."/>
            <person name="Dong Q."/>
            <person name="Dusheyko S."/>
            <person name="Eads B.D."/>
            <person name="Frohlich T."/>
            <person name="Geiler-Samerotte K.A."/>
            <person name="Gerlach D."/>
            <person name="Hatcher P."/>
            <person name="Jogdeo S."/>
            <person name="Krijgsveld J."/>
            <person name="Kriventseva E.V."/>
            <person name="Kultz D."/>
            <person name="Laforsch C."/>
            <person name="Lindquist E."/>
            <person name="Lopez J."/>
            <person name="Manak J.R."/>
            <person name="Muller J."/>
            <person name="Pangilinan J."/>
            <person name="Patwardhan R.P."/>
            <person name="Pitluck S."/>
            <person name="Pritham E.J."/>
            <person name="Rechtsteiner A."/>
            <person name="Rho M."/>
            <person name="Rogozin I.B."/>
            <person name="Sakarya O."/>
            <person name="Salamov A."/>
            <person name="Schaack S."/>
            <person name="Shapiro H."/>
            <person name="Shiga Y."/>
            <person name="Skalitzky C."/>
            <person name="Smith Z."/>
            <person name="Souvorov A."/>
            <person name="Sung W."/>
            <person name="Tang Z."/>
            <person name="Tsuchiya D."/>
            <person name="Tu H."/>
            <person name="Vos H."/>
            <person name="Wang M."/>
            <person name="Wolf Y.I."/>
            <person name="Yamagata H."/>
            <person name="Yamada T."/>
            <person name="Ye Y."/>
            <person name="Shaw J.R."/>
            <person name="Andrews J."/>
            <person name="Crease T.J."/>
            <person name="Tang H."/>
            <person name="Lucas S.M."/>
            <person name="Robertson H.M."/>
            <person name="Bork P."/>
            <person name="Koonin E.V."/>
            <person name="Zdobnov E.M."/>
            <person name="Grigoriev I.V."/>
            <person name="Lynch M."/>
            <person name="Boore J.L."/>
        </authorList>
    </citation>
    <scope>NUCLEOTIDE SEQUENCE [LARGE SCALE GENOMIC DNA]</scope>
</reference>
<dbReference type="PANTHER" id="PTHR36943">
    <property type="entry name" value="CCHC-TYPE DOMAIN-CONTAINING PROTEIN"/>
    <property type="match status" value="1"/>
</dbReference>
<accession>E9HRS2</accession>
<feature type="region of interest" description="Disordered" evidence="2">
    <location>
        <begin position="546"/>
        <end position="566"/>
    </location>
</feature>
<dbReference type="EMBL" id="GL732740">
    <property type="protein sequence ID" value="EFX65569.1"/>
    <property type="molecule type" value="Genomic_DNA"/>
</dbReference>
<gene>
    <name evidence="4" type="ORF">DAPPUDRAFT_264522</name>
</gene>
<feature type="signal peptide" evidence="3">
    <location>
        <begin position="1"/>
        <end position="25"/>
    </location>
</feature>
<keyword evidence="3" id="KW-0732">Signal</keyword>
<evidence type="ECO:0000256" key="3">
    <source>
        <dbReference type="SAM" id="SignalP"/>
    </source>
</evidence>
<proteinExistence type="predicted"/>
<evidence type="ECO:0000256" key="2">
    <source>
        <dbReference type="SAM" id="MobiDB-lite"/>
    </source>
</evidence>